<feature type="binding site" evidence="8">
    <location>
        <position position="55"/>
    </location>
    <ligand>
        <name>Mg(2+)</name>
        <dbReference type="ChEBI" id="CHEBI:18420"/>
    </ligand>
</feature>
<evidence type="ECO:0000256" key="4">
    <source>
        <dbReference type="ARBA" id="ARBA00022832"/>
    </source>
</evidence>
<evidence type="ECO:0000313" key="11">
    <source>
        <dbReference type="Proteomes" id="UP000069241"/>
    </source>
</evidence>
<dbReference type="Gene3D" id="3.90.470.20">
    <property type="entry name" value="4'-phosphopantetheinyl transferase domain"/>
    <property type="match status" value="1"/>
</dbReference>
<protein>
    <recommendedName>
        <fullName evidence="8">Holo-[acyl-carrier-protein] synthase</fullName>
        <shortName evidence="8">Holo-ACP synthase</shortName>
        <ecNumber evidence="8">2.7.8.7</ecNumber>
    </recommendedName>
    <alternativeName>
        <fullName evidence="8">4'-phosphopantetheinyl transferase AcpS</fullName>
    </alternativeName>
</protein>
<organism evidence="10 11">
    <name type="scientific">Desulfovibrio fairfieldensis</name>
    <dbReference type="NCBI Taxonomy" id="44742"/>
    <lineage>
        <taxon>Bacteria</taxon>
        <taxon>Pseudomonadati</taxon>
        <taxon>Thermodesulfobacteriota</taxon>
        <taxon>Desulfovibrionia</taxon>
        <taxon>Desulfovibrionales</taxon>
        <taxon>Desulfovibrionaceae</taxon>
        <taxon>Desulfovibrio</taxon>
    </lineage>
</organism>
<accession>A0A0X8JJV3</accession>
<keyword evidence="8" id="KW-0963">Cytoplasm</keyword>
<evidence type="ECO:0000256" key="6">
    <source>
        <dbReference type="ARBA" id="ARBA00023098"/>
    </source>
</evidence>
<comment type="function">
    <text evidence="8">Transfers the 4'-phosphopantetheine moiety from coenzyme A to a Ser of acyl-carrier-protein.</text>
</comment>
<gene>
    <name evidence="8 10" type="primary">acpS</name>
    <name evidence="10" type="ORF">AXF13_06080</name>
</gene>
<dbReference type="InterPro" id="IPR008278">
    <property type="entry name" value="4-PPantetheinyl_Trfase_dom"/>
</dbReference>
<evidence type="ECO:0000259" key="9">
    <source>
        <dbReference type="Pfam" id="PF01648"/>
    </source>
</evidence>
<proteinExistence type="inferred from homology"/>
<evidence type="ECO:0000256" key="1">
    <source>
        <dbReference type="ARBA" id="ARBA00022516"/>
    </source>
</evidence>
<keyword evidence="1 8" id="KW-0444">Lipid biosynthesis</keyword>
<dbReference type="Pfam" id="PF01648">
    <property type="entry name" value="ACPS"/>
    <property type="match status" value="1"/>
</dbReference>
<evidence type="ECO:0000256" key="7">
    <source>
        <dbReference type="ARBA" id="ARBA00023160"/>
    </source>
</evidence>
<dbReference type="GO" id="GO:0008897">
    <property type="term" value="F:holo-[acyl-carrier-protein] synthase activity"/>
    <property type="evidence" value="ECO:0007669"/>
    <property type="project" value="UniProtKB-UniRule"/>
</dbReference>
<keyword evidence="2 8" id="KW-0808">Transferase</keyword>
<comment type="cofactor">
    <cofactor evidence="8">
        <name>Mg(2+)</name>
        <dbReference type="ChEBI" id="CHEBI:18420"/>
    </cofactor>
</comment>
<dbReference type="AlphaFoldDB" id="A0A0X8JJV3"/>
<keyword evidence="7 8" id="KW-0275">Fatty acid biosynthesis</keyword>
<dbReference type="SUPFAM" id="SSF56214">
    <property type="entry name" value="4'-phosphopantetheinyl transferase"/>
    <property type="match status" value="1"/>
</dbReference>
<comment type="catalytic activity">
    <reaction evidence="8">
        <text>apo-[ACP] + CoA = holo-[ACP] + adenosine 3',5'-bisphosphate + H(+)</text>
        <dbReference type="Rhea" id="RHEA:12068"/>
        <dbReference type="Rhea" id="RHEA-COMP:9685"/>
        <dbReference type="Rhea" id="RHEA-COMP:9690"/>
        <dbReference type="ChEBI" id="CHEBI:15378"/>
        <dbReference type="ChEBI" id="CHEBI:29999"/>
        <dbReference type="ChEBI" id="CHEBI:57287"/>
        <dbReference type="ChEBI" id="CHEBI:58343"/>
        <dbReference type="ChEBI" id="CHEBI:64479"/>
        <dbReference type="EC" id="2.7.8.7"/>
    </reaction>
</comment>
<comment type="subcellular location">
    <subcellularLocation>
        <location evidence="8">Cytoplasm</location>
    </subcellularLocation>
</comment>
<dbReference type="NCBIfam" id="TIGR00556">
    <property type="entry name" value="pantethn_trn"/>
    <property type="match status" value="1"/>
</dbReference>
<dbReference type="InterPro" id="IPR002582">
    <property type="entry name" value="ACPS"/>
</dbReference>
<keyword evidence="6 8" id="KW-0443">Lipid metabolism</keyword>
<evidence type="ECO:0000256" key="8">
    <source>
        <dbReference type="HAMAP-Rule" id="MF_00101"/>
    </source>
</evidence>
<sequence length="123" mass="13252">MIVGLGIDIAEMARLAKVYDKFGRRFLEKILTPAELAALPVQALPYIAGRFAAKEAAVKALGTGFSQGIGPRQIETGRTALGEPLLRFLDQALERAQSLGVRHCRLSISHERSVAVAVVILEA</sequence>
<reference evidence="11" key="1">
    <citation type="submission" date="2016-02" db="EMBL/GenBank/DDBJ databases">
        <authorList>
            <person name="Holder M.E."/>
            <person name="Ajami N.J."/>
            <person name="Petrosino J.F."/>
        </authorList>
    </citation>
    <scope>NUCLEOTIDE SEQUENCE [LARGE SCALE GENOMIC DNA]</scope>
    <source>
        <strain evidence="11">CCUG 45958</strain>
    </source>
</reference>
<dbReference type="InterPro" id="IPR004568">
    <property type="entry name" value="Ppantetheine-prot_Trfase_dom"/>
</dbReference>
<dbReference type="KEGG" id="dfi:AXF13_06080"/>
<comment type="similarity">
    <text evidence="8">Belongs to the P-Pant transferase superfamily. AcpS family.</text>
</comment>
<dbReference type="NCBIfam" id="NF011251">
    <property type="entry name" value="PRK14657.1"/>
    <property type="match status" value="1"/>
</dbReference>
<evidence type="ECO:0000256" key="2">
    <source>
        <dbReference type="ARBA" id="ARBA00022679"/>
    </source>
</evidence>
<dbReference type="InterPro" id="IPR037143">
    <property type="entry name" value="4-PPantetheinyl_Trfase_dom_sf"/>
</dbReference>
<keyword evidence="11" id="KW-1185">Reference proteome</keyword>
<dbReference type="Proteomes" id="UP000069241">
    <property type="component" value="Chromosome"/>
</dbReference>
<dbReference type="GO" id="GO:0006633">
    <property type="term" value="P:fatty acid biosynthetic process"/>
    <property type="evidence" value="ECO:0007669"/>
    <property type="project" value="UniProtKB-UniRule"/>
</dbReference>
<keyword evidence="5 8" id="KW-0460">Magnesium</keyword>
<name>A0A0X8JJV3_9BACT</name>
<feature type="binding site" evidence="8">
    <location>
        <position position="8"/>
    </location>
    <ligand>
        <name>Mg(2+)</name>
        <dbReference type="ChEBI" id="CHEBI:18420"/>
    </ligand>
</feature>
<dbReference type="STRING" id="44742.AXF13_06080"/>
<evidence type="ECO:0000313" key="10">
    <source>
        <dbReference type="EMBL" id="AMD89713.1"/>
    </source>
</evidence>
<feature type="domain" description="4'-phosphopantetheinyl transferase" evidence="9">
    <location>
        <begin position="4"/>
        <end position="117"/>
    </location>
</feature>
<dbReference type="EMBL" id="CP014229">
    <property type="protein sequence ID" value="AMD89713.1"/>
    <property type="molecule type" value="Genomic_DNA"/>
</dbReference>
<dbReference type="GO" id="GO:0005737">
    <property type="term" value="C:cytoplasm"/>
    <property type="evidence" value="ECO:0007669"/>
    <property type="project" value="UniProtKB-SubCell"/>
</dbReference>
<dbReference type="NCBIfam" id="TIGR00516">
    <property type="entry name" value="acpS"/>
    <property type="match status" value="1"/>
</dbReference>
<evidence type="ECO:0000256" key="3">
    <source>
        <dbReference type="ARBA" id="ARBA00022723"/>
    </source>
</evidence>
<dbReference type="GO" id="GO:0000287">
    <property type="term" value="F:magnesium ion binding"/>
    <property type="evidence" value="ECO:0007669"/>
    <property type="project" value="UniProtKB-UniRule"/>
</dbReference>
<evidence type="ECO:0000256" key="5">
    <source>
        <dbReference type="ARBA" id="ARBA00022842"/>
    </source>
</evidence>
<keyword evidence="3 8" id="KW-0479">Metal-binding</keyword>
<keyword evidence="4 8" id="KW-0276">Fatty acid metabolism</keyword>
<dbReference type="EC" id="2.7.8.7" evidence="8"/>
<dbReference type="RefSeq" id="WP_062252047.1">
    <property type="nucleotide sequence ID" value="NZ_CP014229.1"/>
</dbReference>
<dbReference type="HAMAP" id="MF_00101">
    <property type="entry name" value="AcpS"/>
    <property type="match status" value="1"/>
</dbReference>